<keyword evidence="6 7" id="KW-0472">Membrane</keyword>
<keyword evidence="2 7" id="KW-0813">Transport</keyword>
<feature type="domain" description="ABC transmembrane type-1" evidence="8">
    <location>
        <begin position="324"/>
        <end position="511"/>
    </location>
</feature>
<dbReference type="CDD" id="cd06261">
    <property type="entry name" value="TM_PBP2"/>
    <property type="match status" value="1"/>
</dbReference>
<dbReference type="EMBL" id="JAOWLA010000018">
    <property type="protein sequence ID" value="MCV2866324.1"/>
    <property type="molecule type" value="Genomic_DNA"/>
</dbReference>
<comment type="subcellular location">
    <subcellularLocation>
        <location evidence="1 7">Cell membrane</location>
        <topology evidence="1 7">Multi-pass membrane protein</topology>
    </subcellularLocation>
</comment>
<dbReference type="PANTHER" id="PTHR30151">
    <property type="entry name" value="ALKANE SULFONATE ABC TRANSPORTER-RELATED, MEMBRANE SUBUNIT"/>
    <property type="match status" value="1"/>
</dbReference>
<protein>
    <submittedName>
        <fullName evidence="9">ABC transporter permease subunit</fullName>
    </submittedName>
</protein>
<comment type="similarity">
    <text evidence="7">Belongs to the binding-protein-dependent transport system permease family.</text>
</comment>
<evidence type="ECO:0000256" key="1">
    <source>
        <dbReference type="ARBA" id="ARBA00004651"/>
    </source>
</evidence>
<evidence type="ECO:0000256" key="7">
    <source>
        <dbReference type="RuleBase" id="RU363032"/>
    </source>
</evidence>
<keyword evidence="10" id="KW-1185">Reference proteome</keyword>
<proteinExistence type="inferred from homology"/>
<accession>A0ABT2Z592</accession>
<sequence length="525" mass="55999">MANRAGFLRSGTFRNLAILILVWEVVGRVDWIAGGALPGLSEILIRLWADRGDYPGHVWATVQASVLGFVIGNLVAVGAGILFVLFPTLLRLTRGFNIAVFALPPIAIAPILVLTLSGMAPRITLAALGVYFVTMSATVVGLSQFDTRAADVVRAYGGKDWMVMKLVRLRGAVPDILSGLRIAAPNAVLGAILAEFGGGGRWGLGTYLLGSLGRGDPARLWGIGLVATLIAGLSYLVFAVISARTLGSSRSVTLNTAIPDADDGAERSLPLRLAVIAGAALLPFFLWWAFIKLTGVPDLIAKTPLGVLDYLFLSDTSHIARAKLLAALAETLPITAIGMLAGLGFAFLLAISARMFPGFIKTFMPIALVTQTMPLVALTPLLVLILGRGTSVTLWITISVTFFPAFVLLVQGIQRVPQSVLDLPRAYGASAWTELRMVSIPAALPYLFAATRLTVPRALLGVMIAEWLATGTGLGNLLNQSRGYLDYGMIWTVAAVSVCLSVAFYYAILLIERRTLTRLGMQWVE</sequence>
<feature type="transmembrane region" description="Helical" evidence="7">
    <location>
        <begin position="61"/>
        <end position="86"/>
    </location>
</feature>
<keyword evidence="4 7" id="KW-0812">Transmembrane</keyword>
<feature type="transmembrane region" description="Helical" evidence="7">
    <location>
        <begin position="489"/>
        <end position="511"/>
    </location>
</feature>
<name>A0ABT2Z592_9RHOB</name>
<dbReference type="Pfam" id="PF00528">
    <property type="entry name" value="BPD_transp_1"/>
    <property type="match status" value="2"/>
</dbReference>
<feature type="transmembrane region" description="Helical" evidence="7">
    <location>
        <begin position="7"/>
        <end position="25"/>
    </location>
</feature>
<keyword evidence="5 7" id="KW-1133">Transmembrane helix</keyword>
<evidence type="ECO:0000313" key="9">
    <source>
        <dbReference type="EMBL" id="MCV2866324.1"/>
    </source>
</evidence>
<feature type="transmembrane region" description="Helical" evidence="7">
    <location>
        <begin position="363"/>
        <end position="386"/>
    </location>
</feature>
<dbReference type="RefSeq" id="WP_263722855.1">
    <property type="nucleotide sequence ID" value="NZ_JAOWLA010000018.1"/>
</dbReference>
<dbReference type="Proteomes" id="UP001652503">
    <property type="component" value="Unassembled WGS sequence"/>
</dbReference>
<feature type="transmembrane region" description="Helical" evidence="7">
    <location>
        <begin position="98"/>
        <end position="116"/>
    </location>
</feature>
<feature type="transmembrane region" description="Helical" evidence="7">
    <location>
        <begin position="446"/>
        <end position="469"/>
    </location>
</feature>
<dbReference type="Gene3D" id="1.10.3720.10">
    <property type="entry name" value="MetI-like"/>
    <property type="match status" value="2"/>
</dbReference>
<dbReference type="InterPro" id="IPR000515">
    <property type="entry name" value="MetI-like"/>
</dbReference>
<keyword evidence="3" id="KW-1003">Cell membrane</keyword>
<feature type="domain" description="ABC transmembrane type-1" evidence="8">
    <location>
        <begin position="58"/>
        <end position="242"/>
    </location>
</feature>
<feature type="transmembrane region" description="Helical" evidence="7">
    <location>
        <begin position="123"/>
        <end position="145"/>
    </location>
</feature>
<evidence type="ECO:0000256" key="5">
    <source>
        <dbReference type="ARBA" id="ARBA00022989"/>
    </source>
</evidence>
<evidence type="ECO:0000256" key="2">
    <source>
        <dbReference type="ARBA" id="ARBA00022448"/>
    </source>
</evidence>
<dbReference type="PANTHER" id="PTHR30151:SF20">
    <property type="entry name" value="ABC TRANSPORTER PERMEASE PROTEIN HI_0355-RELATED"/>
    <property type="match status" value="1"/>
</dbReference>
<evidence type="ECO:0000256" key="3">
    <source>
        <dbReference type="ARBA" id="ARBA00022475"/>
    </source>
</evidence>
<evidence type="ECO:0000313" key="10">
    <source>
        <dbReference type="Proteomes" id="UP001652503"/>
    </source>
</evidence>
<gene>
    <name evidence="9" type="ORF">OE647_16515</name>
</gene>
<comment type="caution">
    <text evidence="9">The sequence shown here is derived from an EMBL/GenBank/DDBJ whole genome shotgun (WGS) entry which is preliminary data.</text>
</comment>
<feature type="transmembrane region" description="Helical" evidence="7">
    <location>
        <begin position="273"/>
        <end position="291"/>
    </location>
</feature>
<feature type="transmembrane region" description="Helical" evidence="7">
    <location>
        <begin position="332"/>
        <end position="351"/>
    </location>
</feature>
<dbReference type="InterPro" id="IPR035906">
    <property type="entry name" value="MetI-like_sf"/>
</dbReference>
<dbReference type="SUPFAM" id="SSF161098">
    <property type="entry name" value="MetI-like"/>
    <property type="match status" value="2"/>
</dbReference>
<evidence type="ECO:0000256" key="6">
    <source>
        <dbReference type="ARBA" id="ARBA00023136"/>
    </source>
</evidence>
<feature type="transmembrane region" description="Helical" evidence="7">
    <location>
        <begin position="392"/>
        <end position="410"/>
    </location>
</feature>
<evidence type="ECO:0000259" key="8">
    <source>
        <dbReference type="PROSITE" id="PS50928"/>
    </source>
</evidence>
<dbReference type="PROSITE" id="PS50928">
    <property type="entry name" value="ABC_TM1"/>
    <property type="match status" value="2"/>
</dbReference>
<organism evidence="9 10">
    <name type="scientific">Albidovulum sediminicola</name>
    <dbReference type="NCBI Taxonomy" id="2984331"/>
    <lineage>
        <taxon>Bacteria</taxon>
        <taxon>Pseudomonadati</taxon>
        <taxon>Pseudomonadota</taxon>
        <taxon>Alphaproteobacteria</taxon>
        <taxon>Rhodobacterales</taxon>
        <taxon>Paracoccaceae</taxon>
        <taxon>Albidovulum</taxon>
    </lineage>
</organism>
<evidence type="ECO:0000256" key="4">
    <source>
        <dbReference type="ARBA" id="ARBA00022692"/>
    </source>
</evidence>
<feature type="transmembrane region" description="Helical" evidence="7">
    <location>
        <begin position="220"/>
        <end position="241"/>
    </location>
</feature>
<reference evidence="9 10" key="1">
    <citation type="submission" date="2022-10" db="EMBL/GenBank/DDBJ databases">
        <title>Defluviimonas sp. nov., isolated from ocean surface water.</title>
        <authorList>
            <person name="He W."/>
            <person name="Wang L."/>
            <person name="Zhang D.-F."/>
        </authorList>
    </citation>
    <scope>NUCLEOTIDE SEQUENCE [LARGE SCALE GENOMIC DNA]</scope>
    <source>
        <strain evidence="9 10">WL0075</strain>
    </source>
</reference>